<evidence type="ECO:0000256" key="2">
    <source>
        <dbReference type="ARBA" id="ARBA00008130"/>
    </source>
</evidence>
<feature type="transmembrane region" description="Helical" evidence="6">
    <location>
        <begin position="102"/>
        <end position="124"/>
    </location>
</feature>
<reference evidence="7 8" key="1">
    <citation type="submission" date="2015-01" db="EMBL/GenBank/DDBJ databases">
        <title>The Genome Sequence of Exophiala sideris CBS121828.</title>
        <authorList>
            <consortium name="The Broad Institute Genomics Platform"/>
            <person name="Cuomo C."/>
            <person name="de Hoog S."/>
            <person name="Gorbushina A."/>
            <person name="Stielow B."/>
            <person name="Teixiera M."/>
            <person name="Abouelleil A."/>
            <person name="Chapman S.B."/>
            <person name="Priest M."/>
            <person name="Young S.K."/>
            <person name="Wortman J."/>
            <person name="Nusbaum C."/>
            <person name="Birren B."/>
        </authorList>
    </citation>
    <scope>NUCLEOTIDE SEQUENCE [LARGE SCALE GENOMIC DNA]</scope>
    <source>
        <strain evidence="7 8">CBS 121828</strain>
    </source>
</reference>
<name>A0A0D1YK62_9EURO</name>
<proteinExistence type="inferred from homology"/>
<keyword evidence="4 6" id="KW-1133">Transmembrane helix</keyword>
<dbReference type="PANTHER" id="PTHR28286">
    <property type="match status" value="1"/>
</dbReference>
<keyword evidence="5 6" id="KW-0472">Membrane</keyword>
<feature type="transmembrane region" description="Helical" evidence="6">
    <location>
        <begin position="228"/>
        <end position="248"/>
    </location>
</feature>
<dbReference type="AlphaFoldDB" id="A0A0D1YK62"/>
<protein>
    <submittedName>
        <fullName evidence="7">Uncharacterized protein</fullName>
    </submittedName>
</protein>
<dbReference type="EMBL" id="KN846952">
    <property type="protein sequence ID" value="KIV83272.1"/>
    <property type="molecule type" value="Genomic_DNA"/>
</dbReference>
<dbReference type="SMART" id="SM01021">
    <property type="entry name" value="Bac_rhodopsin"/>
    <property type="match status" value="1"/>
</dbReference>
<evidence type="ECO:0000256" key="3">
    <source>
        <dbReference type="ARBA" id="ARBA00022692"/>
    </source>
</evidence>
<dbReference type="Pfam" id="PF01036">
    <property type="entry name" value="Bac_rhodopsin"/>
    <property type="match status" value="1"/>
</dbReference>
<dbReference type="Proteomes" id="UP000053599">
    <property type="component" value="Unassembled WGS sequence"/>
</dbReference>
<feature type="transmembrane region" description="Helical" evidence="6">
    <location>
        <begin position="29"/>
        <end position="50"/>
    </location>
</feature>
<accession>A0A0D1YK62</accession>
<sequence length="301" mass="33801">MGNDALQTNPFVVNRKTVAVHITTRGSDWYWAVMALMALTMLGILAASVLKPPRNRLLFYIFALITFVATIESFSIASNLGWTPINVEWRRTDPKVVGINRQIWYVRYIGWFLTWPLITTTILLTTRTPTLYILWTDFFAAAMAVLALVGALVSSDYKWGYYAFWIFCWLLVGYHLVLLPRAYAGSLGVDVLRAHTFISAWVWFLFGLYPICWGLSEGGNVIAPDSELVFYGVLDILLMPVTFGYFLFAHWNIDPARMGLSLRTYEDPLPNTSAHHEKSAPGATNGTHAADYAAQPAATTV</sequence>
<dbReference type="CDD" id="cd15239">
    <property type="entry name" value="7tm_YRO2_fungal-like"/>
    <property type="match status" value="1"/>
</dbReference>
<feature type="transmembrane region" description="Helical" evidence="6">
    <location>
        <begin position="131"/>
        <end position="153"/>
    </location>
</feature>
<dbReference type="GO" id="GO:0005886">
    <property type="term" value="C:plasma membrane"/>
    <property type="evidence" value="ECO:0007669"/>
    <property type="project" value="TreeGrafter"/>
</dbReference>
<dbReference type="GO" id="GO:0005783">
    <property type="term" value="C:endoplasmic reticulum"/>
    <property type="evidence" value="ECO:0007669"/>
    <property type="project" value="TreeGrafter"/>
</dbReference>
<feature type="transmembrane region" description="Helical" evidence="6">
    <location>
        <begin position="191"/>
        <end position="216"/>
    </location>
</feature>
<evidence type="ECO:0000256" key="4">
    <source>
        <dbReference type="ARBA" id="ARBA00022989"/>
    </source>
</evidence>
<evidence type="ECO:0000313" key="8">
    <source>
        <dbReference type="Proteomes" id="UP000053599"/>
    </source>
</evidence>
<dbReference type="PANTHER" id="PTHR28286:SF1">
    <property type="entry name" value="30 KDA HEAT SHOCK PROTEIN-RELATED"/>
    <property type="match status" value="1"/>
</dbReference>
<comment type="subcellular location">
    <subcellularLocation>
        <location evidence="1">Membrane</location>
        <topology evidence="1">Multi-pass membrane protein</topology>
    </subcellularLocation>
</comment>
<feature type="transmembrane region" description="Helical" evidence="6">
    <location>
        <begin position="159"/>
        <end position="179"/>
    </location>
</feature>
<dbReference type="SUPFAM" id="SSF81321">
    <property type="entry name" value="Family A G protein-coupled receptor-like"/>
    <property type="match status" value="1"/>
</dbReference>
<dbReference type="OrthoDB" id="536545at2759"/>
<evidence type="ECO:0000313" key="7">
    <source>
        <dbReference type="EMBL" id="KIV83272.1"/>
    </source>
</evidence>
<feature type="transmembrane region" description="Helical" evidence="6">
    <location>
        <begin position="57"/>
        <end position="82"/>
    </location>
</feature>
<keyword evidence="3 6" id="KW-0812">Transmembrane</keyword>
<evidence type="ECO:0000256" key="1">
    <source>
        <dbReference type="ARBA" id="ARBA00004141"/>
    </source>
</evidence>
<dbReference type="Gene3D" id="1.20.1070.10">
    <property type="entry name" value="Rhodopsin 7-helix transmembrane proteins"/>
    <property type="match status" value="1"/>
</dbReference>
<gene>
    <name evidence="7" type="ORF">PV11_05315</name>
</gene>
<evidence type="ECO:0000256" key="6">
    <source>
        <dbReference type="SAM" id="Phobius"/>
    </source>
</evidence>
<dbReference type="HOGENOM" id="CLU_054785_2_1_1"/>
<organism evidence="7 8">
    <name type="scientific">Exophiala sideris</name>
    <dbReference type="NCBI Taxonomy" id="1016849"/>
    <lineage>
        <taxon>Eukaryota</taxon>
        <taxon>Fungi</taxon>
        <taxon>Dikarya</taxon>
        <taxon>Ascomycota</taxon>
        <taxon>Pezizomycotina</taxon>
        <taxon>Eurotiomycetes</taxon>
        <taxon>Chaetothyriomycetidae</taxon>
        <taxon>Chaetothyriales</taxon>
        <taxon>Herpotrichiellaceae</taxon>
        <taxon>Exophiala</taxon>
    </lineage>
</organism>
<dbReference type="InterPro" id="IPR001425">
    <property type="entry name" value="Arc/bac/fun_rhodopsins"/>
</dbReference>
<comment type="similarity">
    <text evidence="2">Belongs to the archaeal/bacterial/fungal opsin family.</text>
</comment>
<evidence type="ECO:0000256" key="5">
    <source>
        <dbReference type="ARBA" id="ARBA00023136"/>
    </source>
</evidence>
<dbReference type="InterPro" id="IPR043476">
    <property type="entry name" value="Yro2-like_7TM"/>
</dbReference>